<dbReference type="Gene3D" id="2.40.10.240">
    <property type="entry name" value="QueA-like"/>
    <property type="match status" value="1"/>
</dbReference>
<comment type="caution">
    <text evidence="5">The sequence shown here is derived from an EMBL/GenBank/DDBJ whole genome shotgun (WGS) entry which is preliminary data.</text>
</comment>
<evidence type="ECO:0000313" key="5">
    <source>
        <dbReference type="EMBL" id="GIN57098.1"/>
    </source>
</evidence>
<name>A0ABQ4KGK4_9BACI</name>
<dbReference type="PANTHER" id="PTHR30307:SF0">
    <property type="entry name" value="S-ADENOSYLMETHIONINE:TRNA RIBOSYLTRANSFERASE-ISOMERASE"/>
    <property type="match status" value="1"/>
</dbReference>
<keyword evidence="1" id="KW-0963">Cytoplasm</keyword>
<dbReference type="InterPro" id="IPR042119">
    <property type="entry name" value="QueA_dom2"/>
</dbReference>
<organism evidence="5 6">
    <name type="scientific">Lederbergia ruris</name>
    <dbReference type="NCBI Taxonomy" id="217495"/>
    <lineage>
        <taxon>Bacteria</taxon>
        <taxon>Bacillati</taxon>
        <taxon>Bacillota</taxon>
        <taxon>Bacilli</taxon>
        <taxon>Bacillales</taxon>
        <taxon>Bacillaceae</taxon>
        <taxon>Lederbergia</taxon>
    </lineage>
</organism>
<evidence type="ECO:0000256" key="2">
    <source>
        <dbReference type="ARBA" id="ARBA00022679"/>
    </source>
</evidence>
<keyword evidence="2" id="KW-0808">Transferase</keyword>
<keyword evidence="3" id="KW-0949">S-adenosyl-L-methionine</keyword>
<sequence length="345" mass="39094">MMVAARSFQVPKYLDASTPAEYRGISRDHVRLMTLDSVTGKHFHHYFYQLDSSLREGDLLVLNNSRTLPPVLKGKRGKQAIEIRLSRKLTDQEWEALIVEDVCTVGEKIDLPGELTATITGKGNEAPLVILSFSKSGLDLYDAIYRYGEPVYYEYIKTPWPLEMYQTVYASVPGSVEMPSAGRAFSWKLLNKLKRKGVKIAYLQLHAGLSYYENDRWPNPSNHPEAFRIPEETAEWVNKTKKNKGRVIAVGTTVVRALETAVNHGGHVEAQEGITCLYIQKGYPLKAVDGLLTGFHEPEASHLDLLTAFIDEKLLMKAYEEAISAEYLWHEFGDMNLILPMEEKR</sequence>
<dbReference type="Gene3D" id="3.40.1780.10">
    <property type="entry name" value="QueA-like"/>
    <property type="match status" value="1"/>
</dbReference>
<accession>A0ABQ4KGK4</accession>
<dbReference type="InterPro" id="IPR003699">
    <property type="entry name" value="QueA"/>
</dbReference>
<dbReference type="RefSeq" id="WP_212965936.1">
    <property type="nucleotide sequence ID" value="NZ_BORB01000009.1"/>
</dbReference>
<proteinExistence type="predicted"/>
<protein>
    <submittedName>
        <fullName evidence="5">Queuosine biosynthesis protein</fullName>
    </submittedName>
</protein>
<keyword evidence="4" id="KW-0671">Queuosine biosynthesis</keyword>
<dbReference type="InterPro" id="IPR036100">
    <property type="entry name" value="QueA_sf"/>
</dbReference>
<reference evidence="5 6" key="1">
    <citation type="submission" date="2021-03" db="EMBL/GenBank/DDBJ databases">
        <title>Antimicrobial resistance genes in bacteria isolated from Japanese honey, and their potential for conferring macrolide and lincosamide resistance in the American foulbrood pathogen Paenibacillus larvae.</title>
        <authorList>
            <person name="Okamoto M."/>
            <person name="Kumagai M."/>
            <person name="Kanamori H."/>
            <person name="Takamatsu D."/>
        </authorList>
    </citation>
    <scope>NUCLEOTIDE SEQUENCE [LARGE SCALE GENOMIC DNA]</scope>
    <source>
        <strain evidence="5 6">J8TS2</strain>
    </source>
</reference>
<keyword evidence="6" id="KW-1185">Reference proteome</keyword>
<dbReference type="EMBL" id="BORB01000009">
    <property type="protein sequence ID" value="GIN57098.1"/>
    <property type="molecule type" value="Genomic_DNA"/>
</dbReference>
<dbReference type="InterPro" id="IPR042118">
    <property type="entry name" value="QueA_dom1"/>
</dbReference>
<evidence type="ECO:0000256" key="3">
    <source>
        <dbReference type="ARBA" id="ARBA00022691"/>
    </source>
</evidence>
<dbReference type="PANTHER" id="PTHR30307">
    <property type="entry name" value="S-ADENOSYLMETHIONINE:TRNA RIBOSYLTRANSFERASE-ISOMERASE"/>
    <property type="match status" value="1"/>
</dbReference>
<evidence type="ECO:0000256" key="4">
    <source>
        <dbReference type="ARBA" id="ARBA00022785"/>
    </source>
</evidence>
<evidence type="ECO:0000256" key="1">
    <source>
        <dbReference type="ARBA" id="ARBA00022490"/>
    </source>
</evidence>
<evidence type="ECO:0000313" key="6">
    <source>
        <dbReference type="Proteomes" id="UP000679950"/>
    </source>
</evidence>
<dbReference type="Proteomes" id="UP000679950">
    <property type="component" value="Unassembled WGS sequence"/>
</dbReference>
<gene>
    <name evidence="5" type="ORF">J8TS2_14170</name>
</gene>
<dbReference type="SUPFAM" id="SSF111337">
    <property type="entry name" value="QueA-like"/>
    <property type="match status" value="1"/>
</dbReference>
<dbReference type="Pfam" id="PF02547">
    <property type="entry name" value="Queuosine_synth"/>
    <property type="match status" value="1"/>
</dbReference>